<keyword evidence="1" id="KW-0418">Kinase</keyword>
<dbReference type="PANTHER" id="PTHR30605:SF0">
    <property type="entry name" value="ANHYDRO-N-ACETYLMURAMIC ACID KINASE"/>
    <property type="match status" value="1"/>
</dbReference>
<evidence type="ECO:0000313" key="1">
    <source>
        <dbReference type="EMBL" id="VAX24183.1"/>
    </source>
</evidence>
<gene>
    <name evidence="1" type="ORF">MNBD_NITROSPINAE03-747</name>
</gene>
<dbReference type="GO" id="GO:0009254">
    <property type="term" value="P:peptidoglycan turnover"/>
    <property type="evidence" value="ECO:0007669"/>
    <property type="project" value="InterPro"/>
</dbReference>
<organism evidence="1">
    <name type="scientific">hydrothermal vent metagenome</name>
    <dbReference type="NCBI Taxonomy" id="652676"/>
    <lineage>
        <taxon>unclassified sequences</taxon>
        <taxon>metagenomes</taxon>
        <taxon>ecological metagenomes</taxon>
    </lineage>
</organism>
<dbReference type="GO" id="GO:0006040">
    <property type="term" value="P:amino sugar metabolic process"/>
    <property type="evidence" value="ECO:0007669"/>
    <property type="project" value="InterPro"/>
</dbReference>
<dbReference type="Gene3D" id="3.30.420.40">
    <property type="match status" value="2"/>
</dbReference>
<dbReference type="Pfam" id="PF03702">
    <property type="entry name" value="AnmK"/>
    <property type="match status" value="1"/>
</dbReference>
<dbReference type="SUPFAM" id="SSF53067">
    <property type="entry name" value="Actin-like ATPase domain"/>
    <property type="match status" value="1"/>
</dbReference>
<dbReference type="EC" id="2.7.1.170" evidence="1"/>
<dbReference type="GO" id="GO:0016773">
    <property type="term" value="F:phosphotransferase activity, alcohol group as acceptor"/>
    <property type="evidence" value="ECO:0007669"/>
    <property type="project" value="InterPro"/>
</dbReference>
<dbReference type="EMBL" id="UOGB01000289">
    <property type="protein sequence ID" value="VAX24183.1"/>
    <property type="molecule type" value="Genomic_DNA"/>
</dbReference>
<dbReference type="AlphaFoldDB" id="A0A3B1CHE2"/>
<dbReference type="GO" id="GO:0016301">
    <property type="term" value="F:kinase activity"/>
    <property type="evidence" value="ECO:0007669"/>
    <property type="project" value="UniProtKB-KW"/>
</dbReference>
<reference evidence="1" key="1">
    <citation type="submission" date="2018-06" db="EMBL/GenBank/DDBJ databases">
        <authorList>
            <person name="Zhirakovskaya E."/>
        </authorList>
    </citation>
    <scope>NUCLEOTIDE SEQUENCE</scope>
</reference>
<dbReference type="InterPro" id="IPR043129">
    <property type="entry name" value="ATPase_NBD"/>
</dbReference>
<dbReference type="GO" id="GO:0005524">
    <property type="term" value="F:ATP binding"/>
    <property type="evidence" value="ECO:0007669"/>
    <property type="project" value="InterPro"/>
</dbReference>
<sequence>MPLALGLMSGTSVDGVDAAVCDISYKGGRIRIKIVAAAKTAYTARLRKRILLLSDTNSQGEQICRLNVEVAEVFAKAALKVLKSPALKGKKPEYIGSHGQTVFHLPKLGASLQIGDGSVIAARTGIKTWFDFRSADLALGGQGAPLAPVVHLPLFMDRKKGVGVVNIGGIANVTHIPAGAKRLNELTAYDTGPGCMVMDMWARKMDAGDFDRNGSIASKGAIDKALLKRMLCHPYFRARPPKSTGRETFGEPFLKWARLAGKEIASRDVMATLTELTAQTIADEIGKLHKRGRPTGRIVLCGGGALNSYLVKRIRANCKIEVAPSDALGVDCKLVEPALMALLAFYAEKGVALDLSKLTGSKKPVLLGKLAPRPYI</sequence>
<name>A0A3B1CHE2_9ZZZZ</name>
<keyword evidence="1" id="KW-0808">Transferase</keyword>
<dbReference type="InterPro" id="IPR005338">
    <property type="entry name" value="Anhydro_N_Ac-Mur_kinase"/>
</dbReference>
<accession>A0A3B1CHE2</accession>
<proteinExistence type="inferred from homology"/>
<dbReference type="PANTHER" id="PTHR30605">
    <property type="entry name" value="ANHYDRO-N-ACETYLMURAMIC ACID KINASE"/>
    <property type="match status" value="1"/>
</dbReference>
<dbReference type="HAMAP" id="MF_01270">
    <property type="entry name" value="AnhMurNAc_kinase"/>
    <property type="match status" value="1"/>
</dbReference>
<protein>
    <submittedName>
        <fullName evidence="1">Anhydro-N-acetylmuramic acid kinase</fullName>
        <ecNumber evidence="1">2.7.1.170</ecNumber>
    </submittedName>
</protein>